<dbReference type="FunFam" id="3.40.50.300:FF:000134">
    <property type="entry name" value="Iron-enterobactin ABC transporter ATP-binding protein"/>
    <property type="match status" value="1"/>
</dbReference>
<dbReference type="GO" id="GO:0006826">
    <property type="term" value="P:iron ion transport"/>
    <property type="evidence" value="ECO:0007669"/>
    <property type="project" value="UniProtKB-KW"/>
</dbReference>
<keyword evidence="3" id="KW-1003">Cell membrane</keyword>
<name>A0A6H0WK17_9BACI</name>
<dbReference type="PROSITE" id="PS50893">
    <property type="entry name" value="ABC_TRANSPORTER_2"/>
    <property type="match status" value="1"/>
</dbReference>
<keyword evidence="5" id="KW-0547">Nucleotide-binding</keyword>
<evidence type="ECO:0000256" key="8">
    <source>
        <dbReference type="ARBA" id="ARBA00023065"/>
    </source>
</evidence>
<dbReference type="InterPro" id="IPR017871">
    <property type="entry name" value="ABC_transporter-like_CS"/>
</dbReference>
<dbReference type="RefSeq" id="WP_024715775.1">
    <property type="nucleotide sequence ID" value="NZ_CP048852.1"/>
</dbReference>
<keyword evidence="4" id="KW-0410">Iron transport</keyword>
<accession>A0A6H0WK17</accession>
<keyword evidence="2" id="KW-0813">Transport</keyword>
<dbReference type="InterPro" id="IPR003593">
    <property type="entry name" value="AAA+_ATPase"/>
</dbReference>
<evidence type="ECO:0000313" key="11">
    <source>
        <dbReference type="Proteomes" id="UP000501914"/>
    </source>
</evidence>
<dbReference type="GO" id="GO:0005524">
    <property type="term" value="F:ATP binding"/>
    <property type="evidence" value="ECO:0007669"/>
    <property type="project" value="UniProtKB-KW"/>
</dbReference>
<dbReference type="EMBL" id="CP048852">
    <property type="protein sequence ID" value="QIW79015.1"/>
    <property type="molecule type" value="Genomic_DNA"/>
</dbReference>
<dbReference type="Gene3D" id="3.40.50.300">
    <property type="entry name" value="P-loop containing nucleotide triphosphate hydrolases"/>
    <property type="match status" value="1"/>
</dbReference>
<dbReference type="Proteomes" id="UP000501914">
    <property type="component" value="Chromosome"/>
</dbReference>
<evidence type="ECO:0000256" key="1">
    <source>
        <dbReference type="ARBA" id="ARBA00004202"/>
    </source>
</evidence>
<keyword evidence="7" id="KW-0408">Iron</keyword>
<dbReference type="PANTHER" id="PTHR42771">
    <property type="entry name" value="IRON(3+)-HYDROXAMATE IMPORT ATP-BINDING PROTEIN FHUC"/>
    <property type="match status" value="1"/>
</dbReference>
<reference evidence="10 11" key="1">
    <citation type="submission" date="2020-02" db="EMBL/GenBank/DDBJ databases">
        <title>Genome sequencing, annotation and comparative genomic analysis of Bacillus tequilensis EA-CB0015, an effective biological control agent against Pseudocercospora fijiensis in banana plants.</title>
        <authorList>
            <person name="Cuellar-Gaviria T.Z."/>
            <person name="Ju K.-S."/>
            <person name="Villegas-Escobar V."/>
        </authorList>
    </citation>
    <scope>NUCLEOTIDE SEQUENCE [LARGE SCALE GENOMIC DNA]</scope>
    <source>
        <strain evidence="10 11">EA-CB0015</strain>
    </source>
</reference>
<dbReference type="SUPFAM" id="SSF52540">
    <property type="entry name" value="P-loop containing nucleoside triphosphate hydrolases"/>
    <property type="match status" value="1"/>
</dbReference>
<dbReference type="GO" id="GO:0016887">
    <property type="term" value="F:ATP hydrolysis activity"/>
    <property type="evidence" value="ECO:0007669"/>
    <property type="project" value="InterPro"/>
</dbReference>
<sequence length="266" mass="29399">MGKLAADQLTLSYDSTVIIDGVDLQIEEGKITALIGANGCGKSTILKSLARLMAPKSGTVLLEGKDIHRQPSKEVAKKLAILPQSPQAPEGLTVEELCYFGRHPHKKLLSKHTQKDHDMVGWALEATGMIELKDRTLDALSGGQRQRAWISMALAQGTDLLLLDEPTTYLDISHQIEVLELLKKLNRDHGRTIVMVLHDLNQAAQYADYLISVLDGKIYNAGTPEDVFTQPFFREVFGLECCIMRSPIDQKPMCLPTGLCPKLRAK</sequence>
<proteinExistence type="predicted"/>
<evidence type="ECO:0000256" key="7">
    <source>
        <dbReference type="ARBA" id="ARBA00023004"/>
    </source>
</evidence>
<dbReference type="PROSITE" id="PS00211">
    <property type="entry name" value="ABC_TRANSPORTER_1"/>
    <property type="match status" value="1"/>
</dbReference>
<protein>
    <submittedName>
        <fullName evidence="10">Fe(3+)-citrate ABC transporter ATP-binding protein YfmF</fullName>
    </submittedName>
</protein>
<dbReference type="GO" id="GO:0005886">
    <property type="term" value="C:plasma membrane"/>
    <property type="evidence" value="ECO:0007669"/>
    <property type="project" value="UniProtKB-SubCell"/>
</dbReference>
<dbReference type="SMART" id="SM00382">
    <property type="entry name" value="AAA"/>
    <property type="match status" value="1"/>
</dbReference>
<dbReference type="Pfam" id="PF00005">
    <property type="entry name" value="ABC_tran"/>
    <property type="match status" value="1"/>
</dbReference>
<comment type="subcellular location">
    <subcellularLocation>
        <location evidence="1">Cell membrane</location>
        <topology evidence="1">Peripheral membrane protein</topology>
    </subcellularLocation>
</comment>
<dbReference type="InterPro" id="IPR027417">
    <property type="entry name" value="P-loop_NTPase"/>
</dbReference>
<evidence type="ECO:0000256" key="6">
    <source>
        <dbReference type="ARBA" id="ARBA00022840"/>
    </source>
</evidence>
<dbReference type="KEGG" id="bteq:G4P54_03935"/>
<evidence type="ECO:0000256" key="2">
    <source>
        <dbReference type="ARBA" id="ARBA00022448"/>
    </source>
</evidence>
<evidence type="ECO:0000256" key="4">
    <source>
        <dbReference type="ARBA" id="ARBA00022496"/>
    </source>
</evidence>
<keyword evidence="11" id="KW-1185">Reference proteome</keyword>
<dbReference type="InterPro" id="IPR051535">
    <property type="entry name" value="Siderophore_ABC-ATPase"/>
</dbReference>
<dbReference type="PANTHER" id="PTHR42771:SF2">
    <property type="entry name" value="IRON(3+)-HYDROXAMATE IMPORT ATP-BINDING PROTEIN FHUC"/>
    <property type="match status" value="1"/>
</dbReference>
<keyword evidence="8" id="KW-0406">Ion transport</keyword>
<dbReference type="OrthoDB" id="9787851at2"/>
<dbReference type="CDD" id="cd03214">
    <property type="entry name" value="ABC_Iron-Siderophores_B12_Hemin"/>
    <property type="match status" value="1"/>
</dbReference>
<evidence type="ECO:0000313" key="10">
    <source>
        <dbReference type="EMBL" id="QIW79015.1"/>
    </source>
</evidence>
<evidence type="ECO:0000256" key="9">
    <source>
        <dbReference type="ARBA" id="ARBA00023136"/>
    </source>
</evidence>
<dbReference type="AlphaFoldDB" id="A0A6H0WK17"/>
<gene>
    <name evidence="10" type="primary">yfmF</name>
    <name evidence="10" type="ORF">G4P54_03935</name>
</gene>
<evidence type="ECO:0000256" key="3">
    <source>
        <dbReference type="ARBA" id="ARBA00022475"/>
    </source>
</evidence>
<dbReference type="InterPro" id="IPR003439">
    <property type="entry name" value="ABC_transporter-like_ATP-bd"/>
</dbReference>
<keyword evidence="6 10" id="KW-0067">ATP-binding</keyword>
<evidence type="ECO:0000256" key="5">
    <source>
        <dbReference type="ARBA" id="ARBA00022741"/>
    </source>
</evidence>
<keyword evidence="9" id="KW-0472">Membrane</keyword>
<organism evidence="10 11">
    <name type="scientific">Bacillus tequilensis</name>
    <dbReference type="NCBI Taxonomy" id="227866"/>
    <lineage>
        <taxon>Bacteria</taxon>
        <taxon>Bacillati</taxon>
        <taxon>Bacillota</taxon>
        <taxon>Bacilli</taxon>
        <taxon>Bacillales</taxon>
        <taxon>Bacillaceae</taxon>
        <taxon>Bacillus</taxon>
    </lineage>
</organism>